<sequence>MKLQLLIDCPASILQSMASCYAPYLRFYGLLAGKTLPSAASWATSREQMYKKDGRNALFPVCSNTWTLSDCLRQYIPLSIDCYVAMGLSAEDAATYRNDLGAMEFECTTGIDALYNNFDCYRAVFGPYQAQLQQCSADYYKNAKFGLCKAMNTLMDCNSGIYGKACGAQTKAMACGIVRVLMNLADRQCEATGQLNKCPACN</sequence>
<dbReference type="PANTHER" id="PTHR35014:SF1">
    <property type="entry name" value="INFECTION RESPONSE PROTEIN"/>
    <property type="match status" value="1"/>
</dbReference>
<evidence type="ECO:0000313" key="1">
    <source>
        <dbReference type="EMBL" id="CAJ0566266.1"/>
    </source>
</evidence>
<dbReference type="Proteomes" id="UP001177023">
    <property type="component" value="Unassembled WGS sequence"/>
</dbReference>
<evidence type="ECO:0000313" key="2">
    <source>
        <dbReference type="Proteomes" id="UP001177023"/>
    </source>
</evidence>
<name>A0AA36CDB2_9BILA</name>
<protein>
    <recommendedName>
        <fullName evidence="3">DUF19 domain-containing protein</fullName>
    </recommendedName>
</protein>
<organism evidence="1 2">
    <name type="scientific">Mesorhabditis spiculigera</name>
    <dbReference type="NCBI Taxonomy" id="96644"/>
    <lineage>
        <taxon>Eukaryota</taxon>
        <taxon>Metazoa</taxon>
        <taxon>Ecdysozoa</taxon>
        <taxon>Nematoda</taxon>
        <taxon>Chromadorea</taxon>
        <taxon>Rhabditida</taxon>
        <taxon>Rhabditina</taxon>
        <taxon>Rhabditomorpha</taxon>
        <taxon>Rhabditoidea</taxon>
        <taxon>Rhabditidae</taxon>
        <taxon>Mesorhabditinae</taxon>
        <taxon>Mesorhabditis</taxon>
    </lineage>
</organism>
<feature type="non-terminal residue" evidence="1">
    <location>
        <position position="202"/>
    </location>
</feature>
<evidence type="ECO:0008006" key="3">
    <source>
        <dbReference type="Google" id="ProtNLM"/>
    </source>
</evidence>
<dbReference type="AlphaFoldDB" id="A0AA36CDB2"/>
<dbReference type="EMBL" id="CATQJA010001196">
    <property type="protein sequence ID" value="CAJ0566266.1"/>
    <property type="molecule type" value="Genomic_DNA"/>
</dbReference>
<dbReference type="PANTHER" id="PTHR35014">
    <property type="entry name" value="INFECTION RESPONSE PROTEIN-RELATED"/>
    <property type="match status" value="1"/>
</dbReference>
<keyword evidence="2" id="KW-1185">Reference proteome</keyword>
<reference evidence="1" key="1">
    <citation type="submission" date="2023-06" db="EMBL/GenBank/DDBJ databases">
        <authorList>
            <person name="Delattre M."/>
        </authorList>
    </citation>
    <scope>NUCLEOTIDE SEQUENCE</scope>
    <source>
        <strain evidence="1">AF72</strain>
    </source>
</reference>
<proteinExistence type="predicted"/>
<comment type="caution">
    <text evidence="1">The sequence shown here is derived from an EMBL/GenBank/DDBJ whole genome shotgun (WGS) entry which is preliminary data.</text>
</comment>
<accession>A0AA36CDB2</accession>
<gene>
    <name evidence="1" type="ORF">MSPICULIGERA_LOCUS4877</name>
</gene>
<dbReference type="PROSITE" id="PS51257">
    <property type="entry name" value="PROKAR_LIPOPROTEIN"/>
    <property type="match status" value="1"/>
</dbReference>